<dbReference type="EMBL" id="LQPE01000134">
    <property type="protein sequence ID" value="ORW02288.1"/>
    <property type="molecule type" value="Genomic_DNA"/>
</dbReference>
<accession>A0A1X1XTX2</accession>
<dbReference type="AlphaFoldDB" id="A0A1X1XTX2"/>
<evidence type="ECO:0000313" key="1">
    <source>
        <dbReference type="EMBL" id="ORW02288.1"/>
    </source>
</evidence>
<reference evidence="1 2" key="1">
    <citation type="submission" date="2016-01" db="EMBL/GenBank/DDBJ databases">
        <title>The new phylogeny of the genus Mycobacterium.</title>
        <authorList>
            <person name="Tarcisio F."/>
            <person name="Conor M."/>
            <person name="Antonella G."/>
            <person name="Elisabetta G."/>
            <person name="Giulia F.S."/>
            <person name="Sara T."/>
            <person name="Anna F."/>
            <person name="Clotilde B."/>
            <person name="Roberto B."/>
            <person name="Veronica D.S."/>
            <person name="Fabio R."/>
            <person name="Monica P."/>
            <person name="Olivier J."/>
            <person name="Enrico T."/>
            <person name="Nicola S."/>
        </authorList>
    </citation>
    <scope>NUCLEOTIDE SEQUENCE [LARGE SCALE GENOMIC DNA]</scope>
    <source>
        <strain evidence="1 2">DSM 45166</strain>
    </source>
</reference>
<organism evidence="1 2">
    <name type="scientific">Mycobacterium kyorinense</name>
    <dbReference type="NCBI Taxonomy" id="487514"/>
    <lineage>
        <taxon>Bacteria</taxon>
        <taxon>Bacillati</taxon>
        <taxon>Actinomycetota</taxon>
        <taxon>Actinomycetes</taxon>
        <taxon>Mycobacteriales</taxon>
        <taxon>Mycobacteriaceae</taxon>
        <taxon>Mycobacterium</taxon>
    </lineage>
</organism>
<protein>
    <recommendedName>
        <fullName evidence="3">PknH-like extracellular domain-containing protein</fullName>
    </recommendedName>
</protein>
<name>A0A1X1XTX2_9MYCO</name>
<keyword evidence="2" id="KW-1185">Reference proteome</keyword>
<gene>
    <name evidence="1" type="ORF">AWC14_07215</name>
</gene>
<dbReference type="Proteomes" id="UP000193487">
    <property type="component" value="Unassembled WGS sequence"/>
</dbReference>
<sequence length="72" mass="7688">MKSSLGWSTDLHLVDNKWQATRRLPMDCVGNPVTSTMTYVIDSATLAGTVTNDIPCGNPPSVAVLPATLTKK</sequence>
<evidence type="ECO:0008006" key="3">
    <source>
        <dbReference type="Google" id="ProtNLM"/>
    </source>
</evidence>
<comment type="caution">
    <text evidence="1">The sequence shown here is derived from an EMBL/GenBank/DDBJ whole genome shotgun (WGS) entry which is preliminary data.</text>
</comment>
<proteinExistence type="predicted"/>
<evidence type="ECO:0000313" key="2">
    <source>
        <dbReference type="Proteomes" id="UP000193487"/>
    </source>
</evidence>